<dbReference type="GeneID" id="94552563"/>
<accession>A0A6G7WGN8</accession>
<evidence type="ECO:0000313" key="1">
    <source>
        <dbReference type="EMBL" id="QIK51413.1"/>
    </source>
</evidence>
<sequence>MNQALIAIVLHAIKEQYVSEKAFYSGQLGISSQSWDRWKKGEHGLRPDNMNIVSRLFTDYEWMLVQKVSRNADILPEVADNPVREYHFLKYQVAKKWLKTGLATITWRNSEELEEGNRKPATTTLRLETNYDFWSYKDIIDLRLPSVIRYQIETQKVDLIEWMIENDPDSIVTMS</sequence>
<dbReference type="KEGG" id="jpo:G7058_04680"/>
<dbReference type="AlphaFoldDB" id="A0A6G7WGN8"/>
<name>A0A6G7WGN8_9LACT</name>
<protein>
    <submittedName>
        <fullName evidence="1">Uncharacterized protein</fullName>
    </submittedName>
</protein>
<keyword evidence="2" id="KW-1185">Reference proteome</keyword>
<evidence type="ECO:0000313" key="2">
    <source>
        <dbReference type="Proteomes" id="UP000501830"/>
    </source>
</evidence>
<reference evidence="1 2" key="1">
    <citation type="journal article" date="2017" name="Int. J. Syst. Evol. Microbiol.">
        <title>Jeotgalibaca porci sp. nov. and Jeotgalibaca arthritidis sp. nov., isolated from pigs, and emended description of the genus Jeotgalibaca.</title>
        <authorList>
            <person name="Zamora L."/>
            <person name="Perez-Sancho M."/>
            <person name="Dominguez L."/>
            <person name="Fernandez-Garayzabal J.F."/>
            <person name="Vela A.I."/>
        </authorList>
    </citation>
    <scope>NUCLEOTIDE SEQUENCE [LARGE SCALE GENOMIC DNA]</scope>
    <source>
        <strain evidence="1 2">CCUG 69148</strain>
    </source>
</reference>
<dbReference type="EMBL" id="CP049889">
    <property type="protein sequence ID" value="QIK51413.1"/>
    <property type="molecule type" value="Genomic_DNA"/>
</dbReference>
<dbReference type="Proteomes" id="UP000501830">
    <property type="component" value="Chromosome"/>
</dbReference>
<organism evidence="1 2">
    <name type="scientific">Jeotgalibaca porci</name>
    <dbReference type="NCBI Taxonomy" id="1868793"/>
    <lineage>
        <taxon>Bacteria</taxon>
        <taxon>Bacillati</taxon>
        <taxon>Bacillota</taxon>
        <taxon>Bacilli</taxon>
        <taxon>Lactobacillales</taxon>
        <taxon>Carnobacteriaceae</taxon>
        <taxon>Jeotgalibaca</taxon>
    </lineage>
</organism>
<dbReference type="RefSeq" id="WP_166062468.1">
    <property type="nucleotide sequence ID" value="NZ_CP049889.1"/>
</dbReference>
<gene>
    <name evidence="1" type="ORF">G7058_04680</name>
</gene>
<proteinExistence type="predicted"/>